<dbReference type="Proteomes" id="UP000000262">
    <property type="component" value="Chromosome"/>
</dbReference>
<reference evidence="1 2" key="1">
    <citation type="journal article" date="2008" name="Genome Biol.">
        <title>A genomic analysis of the archaeal system Ignicoccus hospitalis-Nanoarchaeum equitans.</title>
        <authorList>
            <person name="Podar M."/>
            <person name="Anderson I."/>
            <person name="Makarova K.S."/>
            <person name="Elkins J.G."/>
            <person name="Ivanova N."/>
            <person name="Wall M.A."/>
            <person name="Lykidis A."/>
            <person name="Mavromatis K."/>
            <person name="Sun H."/>
            <person name="Hudson M.E."/>
            <person name="Chen W."/>
            <person name="Deciu C."/>
            <person name="Hutchison D."/>
            <person name="Eads J.R."/>
            <person name="Anderson A."/>
            <person name="Fernandes F."/>
            <person name="Szeto E."/>
            <person name="Lapidus A."/>
            <person name="Kyrpides N.C."/>
            <person name="Saier M.H.Jr."/>
            <person name="Richardson P.M."/>
            <person name="Rachel R."/>
            <person name="Huber H."/>
            <person name="Eisen J.A."/>
            <person name="Koonin E.V."/>
            <person name="Keller M."/>
            <person name="Stetter K.O."/>
        </authorList>
    </citation>
    <scope>NUCLEOTIDE SEQUENCE [LARGE SCALE GENOMIC DNA]</scope>
    <source>
        <strain evidence="2">KIN4/I / DSM 18386 / JCM 14125</strain>
    </source>
</reference>
<accession>A8A8I0</accession>
<dbReference type="EMBL" id="CP000816">
    <property type="protein sequence ID" value="ABU81232.1"/>
    <property type="molecule type" value="Genomic_DNA"/>
</dbReference>
<keyword evidence="2" id="KW-1185">Reference proteome</keyword>
<dbReference type="AlphaFoldDB" id="A8A8I0"/>
<protein>
    <submittedName>
        <fullName evidence="1">Uncharacterized protein</fullName>
    </submittedName>
</protein>
<dbReference type="STRING" id="453591.Igni_0048"/>
<gene>
    <name evidence="1" type="ordered locus">Igni_0048</name>
</gene>
<proteinExistence type="predicted"/>
<dbReference type="OrthoDB" id="381808at2157"/>
<dbReference type="KEGG" id="iho:Igni_0048"/>
<dbReference type="RefSeq" id="WP_011998084.1">
    <property type="nucleotide sequence ID" value="NC_009776.1"/>
</dbReference>
<sequence>MVCPYAKVKSIFRKKVICELLGSEVNHKKYPCLSGNYERCPIYEEFKHREGAKETELIAPTGKEAESDEPLEKMVNEEVVKAKRFYDPKKGEEPPTCYDCLYFSPTTRYCLLLRKKVPNPEEPECRRSKAS</sequence>
<name>A8A8I0_IGNH4</name>
<evidence type="ECO:0000313" key="1">
    <source>
        <dbReference type="EMBL" id="ABU81232.1"/>
    </source>
</evidence>
<dbReference type="eggNOG" id="arCOG08619">
    <property type="taxonomic scope" value="Archaea"/>
</dbReference>
<dbReference type="GeneID" id="5561940"/>
<organism evidence="1 2">
    <name type="scientific">Ignicoccus hospitalis (strain KIN4/I / DSM 18386 / JCM 14125)</name>
    <dbReference type="NCBI Taxonomy" id="453591"/>
    <lineage>
        <taxon>Archaea</taxon>
        <taxon>Thermoproteota</taxon>
        <taxon>Thermoprotei</taxon>
        <taxon>Desulfurococcales</taxon>
        <taxon>Desulfurococcaceae</taxon>
        <taxon>Ignicoccus</taxon>
    </lineage>
</organism>
<dbReference type="HOGENOM" id="CLU_1954637_0_0_2"/>
<evidence type="ECO:0000313" key="2">
    <source>
        <dbReference type="Proteomes" id="UP000000262"/>
    </source>
</evidence>